<dbReference type="GO" id="GO:0070475">
    <property type="term" value="P:rRNA base methylation"/>
    <property type="evidence" value="ECO:0007669"/>
    <property type="project" value="TreeGrafter"/>
</dbReference>
<dbReference type="PANTHER" id="PTHR30544:SF5">
    <property type="entry name" value="RADICAL SAM CORE DOMAIN-CONTAINING PROTEIN"/>
    <property type="match status" value="1"/>
</dbReference>
<dbReference type="PANTHER" id="PTHR30544">
    <property type="entry name" value="23S RRNA METHYLTRANSFERASE"/>
    <property type="match status" value="1"/>
</dbReference>
<keyword evidence="5" id="KW-0408">Iron</keyword>
<dbReference type="SUPFAM" id="SSF102114">
    <property type="entry name" value="Radical SAM enzymes"/>
    <property type="match status" value="1"/>
</dbReference>
<dbReference type="SFLD" id="SFLDS00029">
    <property type="entry name" value="Radical_SAM"/>
    <property type="match status" value="1"/>
</dbReference>
<keyword evidence="2" id="KW-0004">4Fe-4S</keyword>
<dbReference type="InterPro" id="IPR058240">
    <property type="entry name" value="rSAM_sf"/>
</dbReference>
<organism evidence="8 9">
    <name type="scientific">Polarella glacialis</name>
    <name type="common">Dinoflagellate</name>
    <dbReference type="NCBI Taxonomy" id="89957"/>
    <lineage>
        <taxon>Eukaryota</taxon>
        <taxon>Sar</taxon>
        <taxon>Alveolata</taxon>
        <taxon>Dinophyceae</taxon>
        <taxon>Suessiales</taxon>
        <taxon>Suessiaceae</taxon>
        <taxon>Polarella</taxon>
    </lineage>
</organism>
<name>A0A813K942_POLGL</name>
<feature type="domain" description="Radical SAM core" evidence="7">
    <location>
        <begin position="104"/>
        <end position="342"/>
    </location>
</feature>
<evidence type="ECO:0000256" key="1">
    <source>
        <dbReference type="ARBA" id="ARBA00001966"/>
    </source>
</evidence>
<evidence type="ECO:0000256" key="6">
    <source>
        <dbReference type="ARBA" id="ARBA00023014"/>
    </source>
</evidence>
<evidence type="ECO:0000256" key="3">
    <source>
        <dbReference type="ARBA" id="ARBA00022691"/>
    </source>
</evidence>
<keyword evidence="6" id="KW-0411">Iron-sulfur</keyword>
<evidence type="ECO:0000313" key="8">
    <source>
        <dbReference type="EMBL" id="CAE8698056.1"/>
    </source>
</evidence>
<sequence>MALSVVGKASRASRHLARRFGRDAHRALASWDSCLPTGAVFSVLRHETDGRGGGSLLFEVQDPERRPGKSMRAETVVIARHTRPWEQRQQHERLEDENDPASIPEKGAAACVSSQAGCALDCSFCDSGKVKPASNLPAWAIVAQVRAAQELLNPAVCRVVFMGMGEPLLNYSEVSRAITDLRKDSLFERPWAITVSTVGVEPRITSLAQDHPEVALALSLHAPNQALRSQLVPAGSRRWPLDGLMRAVRAHEELVGRVPMFAYTLLPGINDSEAMAHELSELLSDGRAPGSPRPFVNLVPYNPTAAGEEHGYQMPTNKQLRDFRTMLRARGLRATVRWSTAEGRPLTAACGQLRAAELQERPPLEQKPAVPDMAEQVADGKVSPQLLTRRLFQATSEQLLGLVEEHWADLNSIHVSAALVTLARSSSTQGLRSDRRFRALLRRTQELMRELQPQACANVLWSLGRLGYHPGNRFLSELFEVAEGLLGEFWPRNLANSMWACAKLRCRPEADAFLSLLAEQLAARAAELTPVELSNSLWGMGKLQMEPGESVLHALVETSRQQLPRWKAQDLASCLWALAALQYQPDSAFMDALASASHANLHRFKGDELVVSLRVFSQLKLSHAEPSGAGASFLSAAAARLAAEAQQLDPHRLDELINSFAELSFSPGEAELEQLWGAWASEPASLEPRALLTRLEAFVRLGGAVPGAPEACEAWAEAARLQLPKLDDAEQARGLQALEQLGLAADAHRSE</sequence>
<proteinExistence type="predicted"/>
<evidence type="ECO:0000256" key="4">
    <source>
        <dbReference type="ARBA" id="ARBA00022723"/>
    </source>
</evidence>
<dbReference type="CDD" id="cd01335">
    <property type="entry name" value="Radical_SAM"/>
    <property type="match status" value="1"/>
</dbReference>
<evidence type="ECO:0000256" key="5">
    <source>
        <dbReference type="ARBA" id="ARBA00023004"/>
    </source>
</evidence>
<evidence type="ECO:0000259" key="7">
    <source>
        <dbReference type="PROSITE" id="PS51918"/>
    </source>
</evidence>
<evidence type="ECO:0000313" key="9">
    <source>
        <dbReference type="Proteomes" id="UP000626109"/>
    </source>
</evidence>
<dbReference type="InterPro" id="IPR040072">
    <property type="entry name" value="Methyltransferase_A"/>
</dbReference>
<protein>
    <recommendedName>
        <fullName evidence="7">Radical SAM core domain-containing protein</fullName>
    </recommendedName>
</protein>
<dbReference type="GO" id="GO:0003824">
    <property type="term" value="F:catalytic activity"/>
    <property type="evidence" value="ECO:0007669"/>
    <property type="project" value="InterPro"/>
</dbReference>
<comment type="caution">
    <text evidence="8">The sequence shown here is derived from an EMBL/GenBank/DDBJ whole genome shotgun (WGS) entry which is preliminary data.</text>
</comment>
<dbReference type="InterPro" id="IPR058917">
    <property type="entry name" value="RESC6_dom"/>
</dbReference>
<dbReference type="GO" id="GO:0030488">
    <property type="term" value="P:tRNA methylation"/>
    <property type="evidence" value="ECO:0007669"/>
    <property type="project" value="TreeGrafter"/>
</dbReference>
<dbReference type="AlphaFoldDB" id="A0A813K942"/>
<dbReference type="InterPro" id="IPR006638">
    <property type="entry name" value="Elp3/MiaA/NifB-like_rSAM"/>
</dbReference>
<dbReference type="PROSITE" id="PS51918">
    <property type="entry name" value="RADICAL_SAM"/>
    <property type="match status" value="1"/>
</dbReference>
<keyword evidence="3" id="KW-0949">S-adenosyl-L-methionine</keyword>
<accession>A0A813K942</accession>
<dbReference type="GO" id="GO:0046872">
    <property type="term" value="F:metal ion binding"/>
    <property type="evidence" value="ECO:0007669"/>
    <property type="project" value="UniProtKB-KW"/>
</dbReference>
<evidence type="ECO:0000256" key="2">
    <source>
        <dbReference type="ARBA" id="ARBA00022485"/>
    </source>
</evidence>
<dbReference type="Pfam" id="PF04055">
    <property type="entry name" value="Radical_SAM"/>
    <property type="match status" value="1"/>
</dbReference>
<comment type="cofactor">
    <cofactor evidence="1">
        <name>[4Fe-4S] cluster</name>
        <dbReference type="ChEBI" id="CHEBI:49883"/>
    </cofactor>
</comment>
<dbReference type="Pfam" id="PF26188">
    <property type="entry name" value="RESC6"/>
    <property type="match status" value="1"/>
</dbReference>
<keyword evidence="4" id="KW-0479">Metal-binding</keyword>
<dbReference type="InterPro" id="IPR013785">
    <property type="entry name" value="Aldolase_TIM"/>
</dbReference>
<dbReference type="InterPro" id="IPR007197">
    <property type="entry name" value="rSAM"/>
</dbReference>
<reference evidence="8" key="1">
    <citation type="submission" date="2021-02" db="EMBL/GenBank/DDBJ databases">
        <authorList>
            <person name="Dougan E. K."/>
            <person name="Rhodes N."/>
            <person name="Thang M."/>
            <person name="Chan C."/>
        </authorList>
    </citation>
    <scope>NUCLEOTIDE SEQUENCE</scope>
</reference>
<dbReference type="Gene3D" id="3.20.20.70">
    <property type="entry name" value="Aldolase class I"/>
    <property type="match status" value="1"/>
</dbReference>
<dbReference type="SMART" id="SM00729">
    <property type="entry name" value="Elp3"/>
    <property type="match status" value="1"/>
</dbReference>
<dbReference type="GO" id="GO:0051539">
    <property type="term" value="F:4 iron, 4 sulfur cluster binding"/>
    <property type="evidence" value="ECO:0007669"/>
    <property type="project" value="UniProtKB-KW"/>
</dbReference>
<gene>
    <name evidence="8" type="ORF">PGLA2088_LOCUS30549</name>
</gene>
<dbReference type="Proteomes" id="UP000626109">
    <property type="component" value="Unassembled WGS sequence"/>
</dbReference>
<dbReference type="EMBL" id="CAJNNW010028866">
    <property type="protein sequence ID" value="CAE8698056.1"/>
    <property type="molecule type" value="Genomic_DNA"/>
</dbReference>